<sequence>MANVRLDGLESLAQRLRKPALFKAWGQHLERRMVTAFRTETSPAGQKWPDLQAKTRLSKRNRKRPKSRYPNKILRDTGDLYASISSQLLADGVVTGTARRVGSYSLGAIHQYGAPRRGIPPRPFLPINERGELLDFDLNRLQDFIAKHVKVDIITWVAGHRPALVFRNLETTTLLYLAIALRTPLKINRRGTGAWFSVIPAFQRDNFLLVQINIAILIGYGYATLMPTARYR</sequence>
<protein>
    <recommendedName>
        <fullName evidence="5">Phage virion morphogenesis protein</fullName>
    </recommendedName>
</protein>
<dbReference type="EMBL" id="CP017675">
    <property type="protein sequence ID" value="APB33092.1"/>
    <property type="molecule type" value="Genomic_DNA"/>
</dbReference>
<evidence type="ECO:0008006" key="5">
    <source>
        <dbReference type="Google" id="ProtNLM"/>
    </source>
</evidence>
<keyword evidence="2" id="KW-0812">Transmembrane</keyword>
<dbReference type="OrthoDB" id="1807756at2"/>
<keyword evidence="4" id="KW-1185">Reference proteome</keyword>
<dbReference type="AlphaFoldDB" id="A0A1J0AAX9"/>
<gene>
    <name evidence="3" type="ORF">GlitD10_0778</name>
</gene>
<accession>A0A1J0AAX9</accession>
<keyword evidence="2" id="KW-1133">Transmembrane helix</keyword>
<organism evidence="3 4">
    <name type="scientific">Gloeomargarita lithophora Alchichica-D10</name>
    <dbReference type="NCBI Taxonomy" id="1188229"/>
    <lineage>
        <taxon>Bacteria</taxon>
        <taxon>Bacillati</taxon>
        <taxon>Cyanobacteriota</taxon>
        <taxon>Cyanophyceae</taxon>
        <taxon>Gloeomargaritales</taxon>
        <taxon>Gloeomargaritaceae</taxon>
        <taxon>Gloeomargarita</taxon>
    </lineage>
</organism>
<evidence type="ECO:0000313" key="4">
    <source>
        <dbReference type="Proteomes" id="UP000180235"/>
    </source>
</evidence>
<proteinExistence type="predicted"/>
<keyword evidence="2" id="KW-0472">Membrane</keyword>
<feature type="compositionally biased region" description="Basic residues" evidence="1">
    <location>
        <begin position="56"/>
        <end position="69"/>
    </location>
</feature>
<feature type="region of interest" description="Disordered" evidence="1">
    <location>
        <begin position="38"/>
        <end position="70"/>
    </location>
</feature>
<evidence type="ECO:0000313" key="3">
    <source>
        <dbReference type="EMBL" id="APB33092.1"/>
    </source>
</evidence>
<dbReference type="KEGG" id="glt:GlitD10_0778"/>
<dbReference type="Proteomes" id="UP000180235">
    <property type="component" value="Chromosome"/>
</dbReference>
<name>A0A1J0AAX9_9CYAN</name>
<dbReference type="STRING" id="1188229.GlitD10_0778"/>
<dbReference type="Pfam" id="PF05069">
    <property type="entry name" value="Phage_tail_S"/>
    <property type="match status" value="1"/>
</dbReference>
<feature type="transmembrane region" description="Helical" evidence="2">
    <location>
        <begin position="207"/>
        <end position="225"/>
    </location>
</feature>
<dbReference type="InterPro" id="IPR006522">
    <property type="entry name" value="Phage_virion_morphogenesis"/>
</dbReference>
<evidence type="ECO:0000256" key="1">
    <source>
        <dbReference type="SAM" id="MobiDB-lite"/>
    </source>
</evidence>
<evidence type="ECO:0000256" key="2">
    <source>
        <dbReference type="SAM" id="Phobius"/>
    </source>
</evidence>
<dbReference type="RefSeq" id="WP_071453744.1">
    <property type="nucleotide sequence ID" value="NZ_CP017675.1"/>
</dbReference>
<reference evidence="3 4" key="1">
    <citation type="submission" date="2016-10" db="EMBL/GenBank/DDBJ databases">
        <title>Description of Gloeomargarita lithophora gen. nov., sp. nov., a thylakoid-bearing basal-branching cyanobacterium with intracellular carbonates, and proposal for Gloeomargaritales ord. nov.</title>
        <authorList>
            <person name="Moreira D."/>
            <person name="Tavera R."/>
            <person name="Benzerara K."/>
            <person name="Skouri-Panet F."/>
            <person name="Couradeau E."/>
            <person name="Gerard E."/>
            <person name="Loussert C."/>
            <person name="Novelo E."/>
            <person name="Zivanovic Y."/>
            <person name="Lopez-Garcia P."/>
        </authorList>
    </citation>
    <scope>NUCLEOTIDE SEQUENCE [LARGE SCALE GENOMIC DNA]</scope>
    <source>
        <strain evidence="3 4">D10</strain>
    </source>
</reference>